<dbReference type="OrthoDB" id="9800872at2"/>
<evidence type="ECO:0000313" key="3">
    <source>
        <dbReference type="EMBL" id="TLD68780.1"/>
    </source>
</evidence>
<dbReference type="AlphaFoldDB" id="A0A5R8K914"/>
<dbReference type="Proteomes" id="UP000306196">
    <property type="component" value="Unassembled WGS sequence"/>
</dbReference>
<evidence type="ECO:0000313" key="4">
    <source>
        <dbReference type="Proteomes" id="UP000306196"/>
    </source>
</evidence>
<dbReference type="Gene3D" id="6.10.140.1340">
    <property type="match status" value="1"/>
</dbReference>
<dbReference type="SUPFAM" id="SSF52821">
    <property type="entry name" value="Rhodanese/Cell cycle control phosphatase"/>
    <property type="match status" value="1"/>
</dbReference>
<keyword evidence="4" id="KW-1185">Reference proteome</keyword>
<dbReference type="Gene3D" id="3.40.250.10">
    <property type="entry name" value="Rhodanese-like domain"/>
    <property type="match status" value="1"/>
</dbReference>
<accession>A0A5R8K914</accession>
<gene>
    <name evidence="3" type="ORF">FEM03_20825</name>
</gene>
<dbReference type="PROSITE" id="PS50206">
    <property type="entry name" value="RHODANESE_3"/>
    <property type="match status" value="1"/>
</dbReference>
<dbReference type="PANTHER" id="PTHR43031:SF16">
    <property type="entry name" value="OXIDOREDUCTASE"/>
    <property type="match status" value="1"/>
</dbReference>
<dbReference type="InterPro" id="IPR001763">
    <property type="entry name" value="Rhodanese-like_dom"/>
</dbReference>
<dbReference type="InterPro" id="IPR036873">
    <property type="entry name" value="Rhodanese-like_dom_sf"/>
</dbReference>
<feature type="transmembrane region" description="Helical" evidence="1">
    <location>
        <begin position="120"/>
        <end position="140"/>
    </location>
</feature>
<dbReference type="SMART" id="SM00450">
    <property type="entry name" value="RHOD"/>
    <property type="match status" value="1"/>
</dbReference>
<dbReference type="PANTHER" id="PTHR43031">
    <property type="entry name" value="FAD-DEPENDENT OXIDOREDUCTASE"/>
    <property type="match status" value="1"/>
</dbReference>
<keyword evidence="1" id="KW-0472">Membrane</keyword>
<feature type="transmembrane region" description="Helical" evidence="1">
    <location>
        <begin position="146"/>
        <end position="167"/>
    </location>
</feature>
<dbReference type="Pfam" id="PF00581">
    <property type="entry name" value="Rhodanese"/>
    <property type="match status" value="1"/>
</dbReference>
<comment type="caution">
    <text evidence="3">The sequence shown here is derived from an EMBL/GenBank/DDBJ whole genome shotgun (WGS) entry which is preliminary data.</text>
</comment>
<evidence type="ECO:0000256" key="1">
    <source>
        <dbReference type="SAM" id="Phobius"/>
    </source>
</evidence>
<evidence type="ECO:0000259" key="2">
    <source>
        <dbReference type="PROSITE" id="PS50206"/>
    </source>
</evidence>
<reference evidence="3 4" key="1">
    <citation type="submission" date="2019-05" db="EMBL/GenBank/DDBJ databases">
        <title>Verrucobacter flavum gen. nov., sp. nov. a new member of the family Verrucomicrobiaceae.</title>
        <authorList>
            <person name="Szuroczki S."/>
            <person name="Abbaszade G."/>
            <person name="Szabo A."/>
            <person name="Felfoldi T."/>
            <person name="Schumann P."/>
            <person name="Boka K."/>
            <person name="Keki Z."/>
            <person name="Toumi M."/>
            <person name="Toth E."/>
        </authorList>
    </citation>
    <scope>NUCLEOTIDE SEQUENCE [LARGE SCALE GENOMIC DNA]</scope>
    <source>
        <strain evidence="3 4">MG-N-17</strain>
    </source>
</reference>
<dbReference type="EMBL" id="VAUV01000019">
    <property type="protein sequence ID" value="TLD68780.1"/>
    <property type="molecule type" value="Genomic_DNA"/>
</dbReference>
<keyword evidence="1" id="KW-1133">Transmembrane helix</keyword>
<dbReference type="InterPro" id="IPR050229">
    <property type="entry name" value="GlpE_sulfurtransferase"/>
</dbReference>
<name>A0A5R8K914_9BACT</name>
<protein>
    <submittedName>
        <fullName evidence="3">Rhodanese-like domain-containing protein</fullName>
    </submittedName>
</protein>
<feature type="domain" description="Rhodanese" evidence="2">
    <location>
        <begin position="17"/>
        <end position="107"/>
    </location>
</feature>
<proteinExistence type="predicted"/>
<organism evidence="3 4">
    <name type="scientific">Phragmitibacter flavus</name>
    <dbReference type="NCBI Taxonomy" id="2576071"/>
    <lineage>
        <taxon>Bacteria</taxon>
        <taxon>Pseudomonadati</taxon>
        <taxon>Verrucomicrobiota</taxon>
        <taxon>Verrucomicrobiia</taxon>
        <taxon>Verrucomicrobiales</taxon>
        <taxon>Verrucomicrobiaceae</taxon>
        <taxon>Phragmitibacter</taxon>
    </lineage>
</organism>
<keyword evidence="1" id="KW-0812">Transmembrane</keyword>
<dbReference type="Pfam" id="PF11127">
    <property type="entry name" value="YgaP-like_TM"/>
    <property type="match status" value="1"/>
</dbReference>
<dbReference type="CDD" id="cd00158">
    <property type="entry name" value="RHOD"/>
    <property type="match status" value="1"/>
</dbReference>
<dbReference type="InterPro" id="IPR021309">
    <property type="entry name" value="YgaP-like_TM"/>
</dbReference>
<sequence length="187" mass="19492">MIDQVSPQVLAARLNDGSRQPLLLDVRTPIEHQEVHLPQARLRPLDELDAAQLAKQEGQDCEVVVICRSGGRASKAAEKLAAAGMSKVSVLDGGMQAWTGAGLPANRGQKMMSLERQVRIAAGSMVVIGVALGTLVHPGFYGLSAFVGAGLVFAGVTDWCGMGLLLAKAPWNQTGGSGSCCATKSAR</sequence>